<evidence type="ECO:0000313" key="1">
    <source>
        <dbReference type="EMBL" id="PBK83029.1"/>
    </source>
</evidence>
<dbReference type="EMBL" id="KZ293710">
    <property type="protein sequence ID" value="PBK83029.1"/>
    <property type="molecule type" value="Genomic_DNA"/>
</dbReference>
<reference evidence="2" key="1">
    <citation type="journal article" date="2017" name="Nat. Ecol. Evol.">
        <title>Genome expansion and lineage-specific genetic innovations in the forest pathogenic fungi Armillaria.</title>
        <authorList>
            <person name="Sipos G."/>
            <person name="Prasanna A.N."/>
            <person name="Walter M.C."/>
            <person name="O'Connor E."/>
            <person name="Balint B."/>
            <person name="Krizsan K."/>
            <person name="Kiss B."/>
            <person name="Hess J."/>
            <person name="Varga T."/>
            <person name="Slot J."/>
            <person name="Riley R."/>
            <person name="Boka B."/>
            <person name="Rigling D."/>
            <person name="Barry K."/>
            <person name="Lee J."/>
            <person name="Mihaltcheva S."/>
            <person name="LaButti K."/>
            <person name="Lipzen A."/>
            <person name="Waldron R."/>
            <person name="Moloney N.M."/>
            <person name="Sperisen C."/>
            <person name="Kredics L."/>
            <person name="Vagvoelgyi C."/>
            <person name="Patrignani A."/>
            <person name="Fitzpatrick D."/>
            <person name="Nagy I."/>
            <person name="Doyle S."/>
            <person name="Anderson J.B."/>
            <person name="Grigoriev I.V."/>
            <person name="Gueldener U."/>
            <person name="Muensterkoetter M."/>
            <person name="Nagy L.G."/>
        </authorList>
    </citation>
    <scope>NUCLEOTIDE SEQUENCE [LARGE SCALE GENOMIC DNA]</scope>
    <source>
        <strain evidence="2">Ar21-2</strain>
    </source>
</reference>
<organism evidence="1 2">
    <name type="scientific">Armillaria gallica</name>
    <name type="common">Bulbous honey fungus</name>
    <name type="synonym">Armillaria bulbosa</name>
    <dbReference type="NCBI Taxonomy" id="47427"/>
    <lineage>
        <taxon>Eukaryota</taxon>
        <taxon>Fungi</taxon>
        <taxon>Dikarya</taxon>
        <taxon>Basidiomycota</taxon>
        <taxon>Agaricomycotina</taxon>
        <taxon>Agaricomycetes</taxon>
        <taxon>Agaricomycetidae</taxon>
        <taxon>Agaricales</taxon>
        <taxon>Marasmiineae</taxon>
        <taxon>Physalacriaceae</taxon>
        <taxon>Armillaria</taxon>
    </lineage>
</organism>
<proteinExistence type="predicted"/>
<name>A0A2H3CIV6_ARMGA</name>
<protein>
    <submittedName>
        <fullName evidence="1">Uncharacterized protein</fullName>
    </submittedName>
</protein>
<dbReference type="InParanoid" id="A0A2H3CIV6"/>
<gene>
    <name evidence="1" type="ORF">ARMGADRAFT_1089767</name>
</gene>
<sequence length="171" mass="19316">MLIDPAPTKAMDKEELRKSLRLKWARGRGFGINSRRIIDTEDIALINWCEDENVRVGGWVLGGDGEGSRGFDGHAHLILLLRHDGLEFIDIVFIGSPLAFTGGVIAEGEVTMRSHKGERCRHWRNGREALEEWKERNIVAGLHEEEVVHSDEIAIAVVSLGWRLAGIWWLM</sequence>
<evidence type="ECO:0000313" key="2">
    <source>
        <dbReference type="Proteomes" id="UP000217790"/>
    </source>
</evidence>
<keyword evidence="2" id="KW-1185">Reference proteome</keyword>
<accession>A0A2H3CIV6</accession>
<dbReference type="Proteomes" id="UP000217790">
    <property type="component" value="Unassembled WGS sequence"/>
</dbReference>
<dbReference type="AlphaFoldDB" id="A0A2H3CIV6"/>